<dbReference type="RefSeq" id="WP_081204656.1">
    <property type="nucleotide sequence ID" value="NZ_FOCZ01000004.1"/>
</dbReference>
<dbReference type="Proteomes" id="UP000192610">
    <property type="component" value="Unassembled WGS sequence"/>
</dbReference>
<evidence type="ECO:0000259" key="1">
    <source>
        <dbReference type="Pfam" id="PF22200"/>
    </source>
</evidence>
<dbReference type="EMBL" id="LVXG01000082">
    <property type="protein sequence ID" value="OQP38652.1"/>
    <property type="molecule type" value="Genomic_DNA"/>
</dbReference>
<dbReference type="InterPro" id="IPR054015">
    <property type="entry name" value="ExsA-like_N"/>
</dbReference>
<dbReference type="STRING" id="354355.SAMN05660816_02765"/>
<proteinExistence type="predicted"/>
<evidence type="ECO:0000313" key="3">
    <source>
        <dbReference type="Proteomes" id="UP000192610"/>
    </source>
</evidence>
<accession>A0A1V9DXS1</accession>
<evidence type="ECO:0000313" key="2">
    <source>
        <dbReference type="EMBL" id="OQP38652.1"/>
    </source>
</evidence>
<keyword evidence="3" id="KW-1185">Reference proteome</keyword>
<gene>
    <name evidence="2" type="ORF">A4H97_18190</name>
</gene>
<protein>
    <recommendedName>
        <fullName evidence="1">ExsA-like N-terminal regulatory domain-containing protein</fullName>
    </recommendedName>
</protein>
<reference evidence="3" key="1">
    <citation type="submission" date="2016-04" db="EMBL/GenBank/DDBJ databases">
        <authorList>
            <person name="Chen L."/>
            <person name="Zhuang W."/>
            <person name="Wang G."/>
        </authorList>
    </citation>
    <scope>NUCLEOTIDE SEQUENCE [LARGE SCALE GENOMIC DNA]</scope>
    <source>
        <strain evidence="3">17621</strain>
    </source>
</reference>
<comment type="caution">
    <text evidence="2">The sequence shown here is derived from an EMBL/GenBank/DDBJ whole genome shotgun (WGS) entry which is preliminary data.</text>
</comment>
<organism evidence="2 3">
    <name type="scientific">Niastella yeongjuensis</name>
    <dbReference type="NCBI Taxonomy" id="354355"/>
    <lineage>
        <taxon>Bacteria</taxon>
        <taxon>Pseudomonadati</taxon>
        <taxon>Bacteroidota</taxon>
        <taxon>Chitinophagia</taxon>
        <taxon>Chitinophagales</taxon>
        <taxon>Chitinophagaceae</taxon>
        <taxon>Niastella</taxon>
    </lineage>
</organism>
<sequence length="148" mass="16828">MLKLDGAITYHSDTESHHSQEECIHAHVLCHIIDGELKMQDIEGEKIYVKGDTFLIRKNYLVKCEKRPSNKGGRYQIIFVVLSPELLQDYLVSKDLPSFVNDTDNHPSVIVLQPKPAMQGLLESLLSYHTNNYQPGPALLRSKLNETI</sequence>
<dbReference type="AlphaFoldDB" id="A0A1V9DXS1"/>
<dbReference type="Pfam" id="PF22200">
    <property type="entry name" value="ExsA_N"/>
    <property type="match status" value="1"/>
</dbReference>
<feature type="domain" description="ExsA-like N-terminal regulatory" evidence="1">
    <location>
        <begin position="27"/>
        <end position="146"/>
    </location>
</feature>
<name>A0A1V9DXS1_9BACT</name>